<dbReference type="AlphaFoldDB" id="A0A6H1UG22"/>
<dbReference type="Proteomes" id="UP000501602">
    <property type="component" value="Chromosome"/>
</dbReference>
<reference evidence="2 3" key="1">
    <citation type="submission" date="2020-04" db="EMBL/GenBank/DDBJ databases">
        <title>Ferrimonas sp. S7 isolated from sea water.</title>
        <authorList>
            <person name="Bae S.S."/>
            <person name="Baek K."/>
        </authorList>
    </citation>
    <scope>NUCLEOTIDE SEQUENCE [LARGE SCALE GENOMIC DNA]</scope>
    <source>
        <strain evidence="2 3">S7</strain>
    </source>
</reference>
<dbReference type="EMBL" id="CP051180">
    <property type="protein sequence ID" value="QIZ78031.1"/>
    <property type="molecule type" value="Genomic_DNA"/>
</dbReference>
<evidence type="ECO:0000313" key="2">
    <source>
        <dbReference type="EMBL" id="QIZ78031.1"/>
    </source>
</evidence>
<dbReference type="KEGG" id="fes:HER31_14680"/>
<dbReference type="PIRSF" id="PIRSF004690">
    <property type="entry name" value="DmsD"/>
    <property type="match status" value="1"/>
</dbReference>
<dbReference type="SUPFAM" id="SSF89155">
    <property type="entry name" value="TorD-like"/>
    <property type="match status" value="1"/>
</dbReference>
<gene>
    <name evidence="2" type="ORF">HER31_14680</name>
</gene>
<keyword evidence="3" id="KW-1185">Reference proteome</keyword>
<accession>A0A6H1UG22</accession>
<proteinExistence type="predicted"/>
<dbReference type="InterPro" id="IPR026269">
    <property type="entry name" value="DmsD-type"/>
</dbReference>
<dbReference type="Gene3D" id="1.10.3480.10">
    <property type="entry name" value="TorD-like"/>
    <property type="match status" value="1"/>
</dbReference>
<protein>
    <submittedName>
        <fullName evidence="2">Cytoplasmic chaperone TorD family protein</fullName>
    </submittedName>
</protein>
<name>A0A6H1UG22_9GAMM</name>
<dbReference type="InterPro" id="IPR020945">
    <property type="entry name" value="DMSO/NO3_reduct_chaperone"/>
</dbReference>
<evidence type="ECO:0000256" key="1">
    <source>
        <dbReference type="ARBA" id="ARBA00023186"/>
    </source>
</evidence>
<dbReference type="Pfam" id="PF02613">
    <property type="entry name" value="Nitrate_red_del"/>
    <property type="match status" value="1"/>
</dbReference>
<dbReference type="RefSeq" id="WP_168661601.1">
    <property type="nucleotide sequence ID" value="NZ_CP051180.1"/>
</dbReference>
<dbReference type="InterPro" id="IPR036411">
    <property type="entry name" value="TorD-like_sf"/>
</dbReference>
<sequence length="206" mass="23198">MNEIELLPLAAATSGVLHNLYFAKPTEAFVNQFSDGELLQSWPQFGDEQAHRLAIKLITDSIVNDSAYEIERDYYQLFVGPGAMTAYPWGSVYTDKENLLFGATAVAFKEFCQRYGIELTLDHHQPLDHIGLVVGVLGSLLQNEQLQATDELLVEHLMPWAPRLLECVNGNAKTGFYRGFAMLTEQMLARLMAARELNPKELTLYK</sequence>
<keyword evidence="1" id="KW-0143">Chaperone</keyword>
<dbReference type="PANTHER" id="PTHR34227:SF13">
    <property type="entry name" value="TAT PROOFREADING CHAPERONE DMSD-RELATED"/>
    <property type="match status" value="1"/>
</dbReference>
<organism evidence="2 3">
    <name type="scientific">Ferrimonas lipolytica</name>
    <dbReference type="NCBI Taxonomy" id="2724191"/>
    <lineage>
        <taxon>Bacteria</taxon>
        <taxon>Pseudomonadati</taxon>
        <taxon>Pseudomonadota</taxon>
        <taxon>Gammaproteobacteria</taxon>
        <taxon>Alteromonadales</taxon>
        <taxon>Ferrimonadaceae</taxon>
        <taxon>Ferrimonas</taxon>
    </lineage>
</organism>
<dbReference type="InterPro" id="IPR050289">
    <property type="entry name" value="TorD/DmsD_chaperones"/>
</dbReference>
<evidence type="ECO:0000313" key="3">
    <source>
        <dbReference type="Proteomes" id="UP000501602"/>
    </source>
</evidence>
<dbReference type="PANTHER" id="PTHR34227">
    <property type="entry name" value="CHAPERONE PROTEIN YCDY"/>
    <property type="match status" value="1"/>
</dbReference>